<gene>
    <name evidence="2" type="ORF">HCOI_00043800</name>
</gene>
<organism evidence="2">
    <name type="scientific">Haemonchus contortus</name>
    <name type="common">Barber pole worm</name>
    <dbReference type="NCBI Taxonomy" id="6289"/>
    <lineage>
        <taxon>Eukaryota</taxon>
        <taxon>Metazoa</taxon>
        <taxon>Ecdysozoa</taxon>
        <taxon>Nematoda</taxon>
        <taxon>Chromadorea</taxon>
        <taxon>Rhabditida</taxon>
        <taxon>Rhabditina</taxon>
        <taxon>Rhabditomorpha</taxon>
        <taxon>Strongyloidea</taxon>
        <taxon>Trichostrongylidae</taxon>
        <taxon>Haemonchus</taxon>
    </lineage>
</organism>
<sequence length="76" mass="7945">MTTGGPTIQLSNGVKMHQSASAETKAAVKTAIETGYRLIDTAAMYGNEGAVGEAIAEMIQAGRVTREELFITTKVG</sequence>
<evidence type="ECO:0000313" key="2">
    <source>
        <dbReference type="EMBL" id="CDL94456.1"/>
    </source>
</evidence>
<dbReference type="Gene3D" id="3.20.20.100">
    <property type="entry name" value="NADP-dependent oxidoreductase domain"/>
    <property type="match status" value="1"/>
</dbReference>
<dbReference type="SUPFAM" id="SSF51430">
    <property type="entry name" value="NAD(P)-linked oxidoreductase"/>
    <property type="match status" value="1"/>
</dbReference>
<dbReference type="PANTHER" id="PTHR11732">
    <property type="entry name" value="ALDO/KETO REDUCTASE"/>
    <property type="match status" value="1"/>
</dbReference>
<accession>W6NBI7</accession>
<dbReference type="InterPro" id="IPR020471">
    <property type="entry name" value="AKR"/>
</dbReference>
<dbReference type="OrthoDB" id="416253at2759"/>
<protein>
    <submittedName>
        <fullName evidence="2">Aldo keto reductase domain containing protein</fullName>
    </submittedName>
</protein>
<dbReference type="GO" id="GO:0016491">
    <property type="term" value="F:oxidoreductase activity"/>
    <property type="evidence" value="ECO:0007669"/>
    <property type="project" value="InterPro"/>
</dbReference>
<dbReference type="EMBL" id="CAVP010058334">
    <property type="protein sequence ID" value="CDL94456.1"/>
    <property type="molecule type" value="Genomic_DNA"/>
</dbReference>
<dbReference type="Pfam" id="PF00248">
    <property type="entry name" value="Aldo_ket_red"/>
    <property type="match status" value="1"/>
</dbReference>
<name>W6NBI7_HAECO</name>
<reference evidence="2" key="2">
    <citation type="submission" date="2013-05" db="EMBL/GenBank/DDBJ databases">
        <title>The genome and transcriptome of Haemonchus contortus: a key model parasite for drug and vaccine discovery.</title>
        <authorList>
            <person name="Laing R."/>
            <person name="Kikuchi T."/>
            <person name="Martinelli A."/>
            <person name="Tsai I.J."/>
            <person name="Beech R.N."/>
            <person name="Redman E."/>
            <person name="Holroyd N."/>
            <person name="Bartley D.J."/>
            <person name="Beasley H."/>
            <person name="Britton C."/>
            <person name="Curran D."/>
            <person name="Devaney E."/>
            <person name="Gilabert A."/>
            <person name="Jackson F."/>
            <person name="Hunt M."/>
            <person name="Johnston S."/>
            <person name="Kryukov I."/>
            <person name="Li K."/>
            <person name="Morrison A.A."/>
            <person name="Reid A.J."/>
            <person name="Sargison N."/>
            <person name="Saunders G."/>
            <person name="Wasmuth J.D."/>
            <person name="Wolstenholme A."/>
            <person name="Berriman M."/>
            <person name="Gilleard J.S."/>
            <person name="Cotton J.A."/>
        </authorList>
    </citation>
    <scope>NUCLEOTIDE SEQUENCE [LARGE SCALE GENOMIC DNA]</scope>
    <source>
        <strain evidence="2">ISE/inbred ISE</strain>
    </source>
</reference>
<dbReference type="InterPro" id="IPR018170">
    <property type="entry name" value="Aldo/ket_reductase_CS"/>
</dbReference>
<dbReference type="InterPro" id="IPR036812">
    <property type="entry name" value="NAD(P)_OxRdtase_dom_sf"/>
</dbReference>
<feature type="domain" description="NADP-dependent oxidoreductase" evidence="1">
    <location>
        <begin position="17"/>
        <end position="75"/>
    </location>
</feature>
<dbReference type="PROSITE" id="PS00798">
    <property type="entry name" value="ALDOKETO_REDUCTASE_1"/>
    <property type="match status" value="1"/>
</dbReference>
<dbReference type="AlphaFoldDB" id="W6NBI7"/>
<evidence type="ECO:0000259" key="1">
    <source>
        <dbReference type="Pfam" id="PF00248"/>
    </source>
</evidence>
<comment type="caution">
    <text evidence="2">The sequence shown here is derived from an EMBL/GenBank/DDBJ whole genome shotgun (WGS) entry which is preliminary data.</text>
</comment>
<reference evidence="2" key="1">
    <citation type="submission" date="2013-03" db="EMBL/GenBank/DDBJ databases">
        <authorList>
            <person name="Aslett M."/>
        </authorList>
    </citation>
    <scope>NUCLEOTIDE SEQUENCE [LARGE SCALE GENOMIC DNA]</scope>
    <source>
        <strain evidence="2">ISE/inbred ISE</strain>
    </source>
</reference>
<proteinExistence type="predicted"/>
<dbReference type="InterPro" id="IPR023210">
    <property type="entry name" value="NADP_OxRdtase_dom"/>
</dbReference>